<dbReference type="KEGG" id="pfy:PFICI_11877"/>
<dbReference type="EMBL" id="KI912117">
    <property type="protein sequence ID" value="ETS76490.1"/>
    <property type="molecule type" value="Genomic_DNA"/>
</dbReference>
<dbReference type="HOGENOM" id="CLU_2184879_0_0_1"/>
<organism evidence="1 2">
    <name type="scientific">Pestalotiopsis fici (strain W106-1 / CGMCC3.15140)</name>
    <dbReference type="NCBI Taxonomy" id="1229662"/>
    <lineage>
        <taxon>Eukaryota</taxon>
        <taxon>Fungi</taxon>
        <taxon>Dikarya</taxon>
        <taxon>Ascomycota</taxon>
        <taxon>Pezizomycotina</taxon>
        <taxon>Sordariomycetes</taxon>
        <taxon>Xylariomycetidae</taxon>
        <taxon>Amphisphaeriales</taxon>
        <taxon>Sporocadaceae</taxon>
        <taxon>Pestalotiopsis</taxon>
    </lineage>
</organism>
<name>W3WRJ7_PESFW</name>
<protein>
    <submittedName>
        <fullName evidence="1">Uncharacterized protein</fullName>
    </submittedName>
</protein>
<reference evidence="2" key="1">
    <citation type="journal article" date="2015" name="BMC Genomics">
        <title>Genomic and transcriptomic analysis of the endophytic fungus Pestalotiopsis fici reveals its lifestyle and high potential for synthesis of natural products.</title>
        <authorList>
            <person name="Wang X."/>
            <person name="Zhang X."/>
            <person name="Liu L."/>
            <person name="Xiang M."/>
            <person name="Wang W."/>
            <person name="Sun X."/>
            <person name="Che Y."/>
            <person name="Guo L."/>
            <person name="Liu G."/>
            <person name="Guo L."/>
            <person name="Wang C."/>
            <person name="Yin W.B."/>
            <person name="Stadler M."/>
            <person name="Zhang X."/>
            <person name="Liu X."/>
        </authorList>
    </citation>
    <scope>NUCLEOTIDE SEQUENCE [LARGE SCALE GENOMIC DNA]</scope>
    <source>
        <strain evidence="2">W106-1 / CGMCC3.15140</strain>
    </source>
</reference>
<accession>W3WRJ7</accession>
<dbReference type="RefSeq" id="XP_007838649.1">
    <property type="nucleotide sequence ID" value="XM_007840458.1"/>
</dbReference>
<evidence type="ECO:0000313" key="2">
    <source>
        <dbReference type="Proteomes" id="UP000030651"/>
    </source>
</evidence>
<dbReference type="AlphaFoldDB" id="W3WRJ7"/>
<proteinExistence type="predicted"/>
<keyword evidence="2" id="KW-1185">Reference proteome</keyword>
<dbReference type="GeneID" id="19276890"/>
<dbReference type="InParanoid" id="W3WRJ7"/>
<sequence>MQLVVLDDLTPSSEKGHVVVHECIIVLTGKAHIHSGVADAVDGLKEIAYDDGREKGGVEVEVKVGDVFVILAGMALKTFGAQPEADLNLMTLGQGHDIKAQDRRGTLES</sequence>
<evidence type="ECO:0000313" key="1">
    <source>
        <dbReference type="EMBL" id="ETS76490.1"/>
    </source>
</evidence>
<dbReference type="Proteomes" id="UP000030651">
    <property type="component" value="Unassembled WGS sequence"/>
</dbReference>
<gene>
    <name evidence="1" type="ORF">PFICI_11877</name>
</gene>